<evidence type="ECO:0000256" key="4">
    <source>
        <dbReference type="PROSITE-ProRule" id="PRU00335"/>
    </source>
</evidence>
<organism evidence="6 7">
    <name type="scientific">Sanguibacter gelidistatuariae</name>
    <dbReference type="NCBI Taxonomy" id="1814289"/>
    <lineage>
        <taxon>Bacteria</taxon>
        <taxon>Bacillati</taxon>
        <taxon>Actinomycetota</taxon>
        <taxon>Actinomycetes</taxon>
        <taxon>Micrococcales</taxon>
        <taxon>Sanguibacteraceae</taxon>
        <taxon>Sanguibacter</taxon>
    </lineage>
</organism>
<keyword evidence="2 4" id="KW-0238">DNA-binding</keyword>
<dbReference type="PANTHER" id="PTHR47506">
    <property type="entry name" value="TRANSCRIPTIONAL REGULATORY PROTEIN"/>
    <property type="match status" value="1"/>
</dbReference>
<keyword evidence="3" id="KW-0804">Transcription</keyword>
<gene>
    <name evidence="6" type="ORF">SAMN05216410_1253</name>
</gene>
<dbReference type="Pfam" id="PF00440">
    <property type="entry name" value="TetR_N"/>
    <property type="match status" value="1"/>
</dbReference>
<dbReference type="GO" id="GO:0003677">
    <property type="term" value="F:DNA binding"/>
    <property type="evidence" value="ECO:0007669"/>
    <property type="project" value="UniProtKB-UniRule"/>
</dbReference>
<evidence type="ECO:0000313" key="6">
    <source>
        <dbReference type="EMBL" id="SDC13814.1"/>
    </source>
</evidence>
<dbReference type="RefSeq" id="WP_217629105.1">
    <property type="nucleotide sequence ID" value="NZ_FMYH01000002.1"/>
</dbReference>
<dbReference type="PROSITE" id="PS50977">
    <property type="entry name" value="HTH_TETR_2"/>
    <property type="match status" value="1"/>
</dbReference>
<proteinExistence type="predicted"/>
<feature type="DNA-binding region" description="H-T-H motif" evidence="4">
    <location>
        <begin position="30"/>
        <end position="49"/>
    </location>
</feature>
<keyword evidence="1" id="KW-0805">Transcription regulation</keyword>
<dbReference type="SUPFAM" id="SSF46689">
    <property type="entry name" value="Homeodomain-like"/>
    <property type="match status" value="1"/>
</dbReference>
<dbReference type="SUPFAM" id="SSF48498">
    <property type="entry name" value="Tetracyclin repressor-like, C-terminal domain"/>
    <property type="match status" value="1"/>
</dbReference>
<dbReference type="EMBL" id="FMYH01000002">
    <property type="protein sequence ID" value="SDC13814.1"/>
    <property type="molecule type" value="Genomic_DNA"/>
</dbReference>
<dbReference type="PANTHER" id="PTHR47506:SF6">
    <property type="entry name" value="HTH-TYPE TRANSCRIPTIONAL REPRESSOR NEMR"/>
    <property type="match status" value="1"/>
</dbReference>
<accession>A0A1G6J4K8</accession>
<dbReference type="InterPro" id="IPR041583">
    <property type="entry name" value="TetR_C_31"/>
</dbReference>
<evidence type="ECO:0000256" key="3">
    <source>
        <dbReference type="ARBA" id="ARBA00023163"/>
    </source>
</evidence>
<dbReference type="InterPro" id="IPR036271">
    <property type="entry name" value="Tet_transcr_reg_TetR-rel_C_sf"/>
</dbReference>
<dbReference type="InterPro" id="IPR009057">
    <property type="entry name" value="Homeodomain-like_sf"/>
</dbReference>
<evidence type="ECO:0000256" key="2">
    <source>
        <dbReference type="ARBA" id="ARBA00023125"/>
    </source>
</evidence>
<reference evidence="6 7" key="1">
    <citation type="submission" date="2016-09" db="EMBL/GenBank/DDBJ databases">
        <authorList>
            <person name="Capua I."/>
            <person name="De Benedictis P."/>
            <person name="Joannis T."/>
            <person name="Lombin L.H."/>
            <person name="Cattoli G."/>
        </authorList>
    </citation>
    <scope>NUCLEOTIDE SEQUENCE [LARGE SCALE GENOMIC DNA]</scope>
    <source>
        <strain evidence="6 7">ISLP-3</strain>
    </source>
</reference>
<dbReference type="Proteomes" id="UP000199039">
    <property type="component" value="Unassembled WGS sequence"/>
</dbReference>
<dbReference type="InterPro" id="IPR001647">
    <property type="entry name" value="HTH_TetR"/>
</dbReference>
<feature type="domain" description="HTH tetR-type" evidence="5">
    <location>
        <begin position="7"/>
        <end position="67"/>
    </location>
</feature>
<evidence type="ECO:0000259" key="5">
    <source>
        <dbReference type="PROSITE" id="PS50977"/>
    </source>
</evidence>
<evidence type="ECO:0000256" key="1">
    <source>
        <dbReference type="ARBA" id="ARBA00023015"/>
    </source>
</evidence>
<evidence type="ECO:0000313" key="7">
    <source>
        <dbReference type="Proteomes" id="UP000199039"/>
    </source>
</evidence>
<protein>
    <submittedName>
        <fullName evidence="6">Transcriptional regulator, TetR family</fullName>
    </submittedName>
</protein>
<dbReference type="Gene3D" id="1.10.357.10">
    <property type="entry name" value="Tetracycline Repressor, domain 2"/>
    <property type="match status" value="1"/>
</dbReference>
<sequence>MSRRFDPTRRDRLIDVTIEAIAELGVAGLSARKVATRADVPLGSMTYHFTDMDELLREAFTRFAGSVAVRFEERLASVVGVAEAKAAVAAIIHEDVFDTPANLVLTHELYTLAARDPAYRTITRDWMRRSRAALERHFDPTTARQLDALIEGLTIHRALDTECHDPEVTVGAIERICRGAGG</sequence>
<dbReference type="Pfam" id="PF17940">
    <property type="entry name" value="TetR_C_31"/>
    <property type="match status" value="1"/>
</dbReference>
<dbReference type="STRING" id="1814289.SAMN05216410_1253"/>
<keyword evidence="7" id="KW-1185">Reference proteome</keyword>
<dbReference type="AlphaFoldDB" id="A0A1G6J4K8"/>
<name>A0A1G6J4K8_9MICO</name>